<organism evidence="2 3">
    <name type="scientific">Neurospora tetraspora</name>
    <dbReference type="NCBI Taxonomy" id="94610"/>
    <lineage>
        <taxon>Eukaryota</taxon>
        <taxon>Fungi</taxon>
        <taxon>Dikarya</taxon>
        <taxon>Ascomycota</taxon>
        <taxon>Pezizomycotina</taxon>
        <taxon>Sordariomycetes</taxon>
        <taxon>Sordariomycetidae</taxon>
        <taxon>Sordariales</taxon>
        <taxon>Sordariaceae</taxon>
        <taxon>Neurospora</taxon>
    </lineage>
</organism>
<evidence type="ECO:0000313" key="2">
    <source>
        <dbReference type="EMBL" id="KAK3348169.1"/>
    </source>
</evidence>
<evidence type="ECO:0000256" key="1">
    <source>
        <dbReference type="SAM" id="SignalP"/>
    </source>
</evidence>
<dbReference type="GeneID" id="87866253"/>
<feature type="chain" id="PRO_5042001264" description="Secreted protein" evidence="1">
    <location>
        <begin position="19"/>
        <end position="356"/>
    </location>
</feature>
<gene>
    <name evidence="2" type="ORF">B0H65DRAFT_538757</name>
</gene>
<comment type="caution">
    <text evidence="2">The sequence shown here is derived from an EMBL/GenBank/DDBJ whole genome shotgun (WGS) entry which is preliminary data.</text>
</comment>
<reference evidence="2" key="2">
    <citation type="submission" date="2023-06" db="EMBL/GenBank/DDBJ databases">
        <authorList>
            <consortium name="Lawrence Berkeley National Laboratory"/>
            <person name="Haridas S."/>
            <person name="Hensen N."/>
            <person name="Bonometti L."/>
            <person name="Westerberg I."/>
            <person name="Brannstrom I.O."/>
            <person name="Guillou S."/>
            <person name="Cros-Aarteil S."/>
            <person name="Calhoun S."/>
            <person name="Kuo A."/>
            <person name="Mondo S."/>
            <person name="Pangilinan J."/>
            <person name="Riley R."/>
            <person name="Labutti K."/>
            <person name="Andreopoulos B."/>
            <person name="Lipzen A."/>
            <person name="Chen C."/>
            <person name="Yanf M."/>
            <person name="Daum C."/>
            <person name="Ng V."/>
            <person name="Clum A."/>
            <person name="Steindorff A."/>
            <person name="Ohm R."/>
            <person name="Martin F."/>
            <person name="Silar P."/>
            <person name="Natvig D."/>
            <person name="Lalanne C."/>
            <person name="Gautier V."/>
            <person name="Ament-Velasquez S.L."/>
            <person name="Kruys A."/>
            <person name="Hutchinson M.I."/>
            <person name="Powell A.J."/>
            <person name="Barry K."/>
            <person name="Miller A.N."/>
            <person name="Grigoriev I.V."/>
            <person name="Debuchy R."/>
            <person name="Gladieux P."/>
            <person name="Thoren M.H."/>
            <person name="Johannesson H."/>
        </authorList>
    </citation>
    <scope>NUCLEOTIDE SEQUENCE</scope>
    <source>
        <strain evidence="2">CBS 560.94</strain>
    </source>
</reference>
<sequence>MRFASAIFTLAAATLSLASDPSDCSTTSKEKTGSDFKLTEQADNVNVASLSKIYTAAGKKVSVADVFNDGNHQMTTDSSGRKLWQHTSDFNDEDTTKWVPQGITSTADALVRSVRVTFVNRADDTYRHALLVYPHASDNFREVPVHAGGIMWYGNTLWVLDTYNGIRVFDLTNIWQVGDGEDVGKVSSGVYSAAGYKYVIPQIRWYKWSSSFEFRHSYMALDRTITPDSLIVGEYQTSTSDPIRLVRYELDYTTRRLKTDSSGVSKAIWAYCVNIERMQGAVSANGKFYLSRSKGASKGDLWAWVPGGVAKQNAGFYPRSPEDLSYDKRNGGRLYTVTEAEGVRYIISSAVSSVSF</sequence>
<protein>
    <recommendedName>
        <fullName evidence="4">Secreted protein</fullName>
    </recommendedName>
</protein>
<feature type="signal peptide" evidence="1">
    <location>
        <begin position="1"/>
        <end position="18"/>
    </location>
</feature>
<keyword evidence="1" id="KW-0732">Signal</keyword>
<dbReference type="EMBL" id="JAUEPP010000003">
    <property type="protein sequence ID" value="KAK3348169.1"/>
    <property type="molecule type" value="Genomic_DNA"/>
</dbReference>
<dbReference type="AlphaFoldDB" id="A0AAE0JIN9"/>
<accession>A0AAE0JIN9</accession>
<dbReference type="Proteomes" id="UP001278500">
    <property type="component" value="Unassembled WGS sequence"/>
</dbReference>
<evidence type="ECO:0000313" key="3">
    <source>
        <dbReference type="Proteomes" id="UP001278500"/>
    </source>
</evidence>
<evidence type="ECO:0008006" key="4">
    <source>
        <dbReference type="Google" id="ProtNLM"/>
    </source>
</evidence>
<reference evidence="2" key="1">
    <citation type="journal article" date="2023" name="Mol. Phylogenet. Evol.">
        <title>Genome-scale phylogeny and comparative genomics of the fungal order Sordariales.</title>
        <authorList>
            <person name="Hensen N."/>
            <person name="Bonometti L."/>
            <person name="Westerberg I."/>
            <person name="Brannstrom I.O."/>
            <person name="Guillou S."/>
            <person name="Cros-Aarteil S."/>
            <person name="Calhoun S."/>
            <person name="Haridas S."/>
            <person name="Kuo A."/>
            <person name="Mondo S."/>
            <person name="Pangilinan J."/>
            <person name="Riley R."/>
            <person name="LaButti K."/>
            <person name="Andreopoulos B."/>
            <person name="Lipzen A."/>
            <person name="Chen C."/>
            <person name="Yan M."/>
            <person name="Daum C."/>
            <person name="Ng V."/>
            <person name="Clum A."/>
            <person name="Steindorff A."/>
            <person name="Ohm R.A."/>
            <person name="Martin F."/>
            <person name="Silar P."/>
            <person name="Natvig D.O."/>
            <person name="Lalanne C."/>
            <person name="Gautier V."/>
            <person name="Ament-Velasquez S.L."/>
            <person name="Kruys A."/>
            <person name="Hutchinson M.I."/>
            <person name="Powell A.J."/>
            <person name="Barry K."/>
            <person name="Miller A.N."/>
            <person name="Grigoriev I.V."/>
            <person name="Debuchy R."/>
            <person name="Gladieux P."/>
            <person name="Hiltunen Thoren M."/>
            <person name="Johannesson H."/>
        </authorList>
    </citation>
    <scope>NUCLEOTIDE SEQUENCE</scope>
    <source>
        <strain evidence="2">CBS 560.94</strain>
    </source>
</reference>
<keyword evidence="3" id="KW-1185">Reference proteome</keyword>
<name>A0AAE0JIN9_9PEZI</name>
<proteinExistence type="predicted"/>
<dbReference type="RefSeq" id="XP_062683251.1">
    <property type="nucleotide sequence ID" value="XM_062829099.1"/>
</dbReference>